<dbReference type="Proteomes" id="UP001187531">
    <property type="component" value="Unassembled WGS sequence"/>
</dbReference>
<gene>
    <name evidence="1" type="ORF">QYM36_017593</name>
</gene>
<dbReference type="InterPro" id="IPR036691">
    <property type="entry name" value="Endo/exonu/phosph_ase_sf"/>
</dbReference>
<name>A0AA88HB09_ARTSF</name>
<sequence length="134" mass="15270">MMLKRWLKSVSMTLLTQFPRIHDMIIFATDFNAKLSNDRDYCPEELSPHGLGDRNENGAVLMEVASTNNLLIGGTQLRHKNIHMCAWTSPDGKTRNQIDQFLIKRKWRSNLQALKTLRGADLAQTTVSVSLRLC</sequence>
<keyword evidence="2" id="KW-1185">Reference proteome</keyword>
<protein>
    <recommendedName>
        <fullName evidence="3">Endonuclease/exonuclease/phosphatase domain-containing protein</fullName>
    </recommendedName>
</protein>
<dbReference type="EMBL" id="JAVRJZ010000032">
    <property type="protein sequence ID" value="KAK2704151.1"/>
    <property type="molecule type" value="Genomic_DNA"/>
</dbReference>
<accession>A0AA88HB09</accession>
<reference evidence="1" key="1">
    <citation type="submission" date="2023-07" db="EMBL/GenBank/DDBJ databases">
        <title>Chromosome-level genome assembly of Artemia franciscana.</title>
        <authorList>
            <person name="Jo E."/>
        </authorList>
    </citation>
    <scope>NUCLEOTIDE SEQUENCE</scope>
    <source>
        <tissue evidence="1">Whole body</tissue>
    </source>
</reference>
<organism evidence="1 2">
    <name type="scientific">Artemia franciscana</name>
    <name type="common">Brine shrimp</name>
    <name type="synonym">Artemia sanfranciscana</name>
    <dbReference type="NCBI Taxonomy" id="6661"/>
    <lineage>
        <taxon>Eukaryota</taxon>
        <taxon>Metazoa</taxon>
        <taxon>Ecdysozoa</taxon>
        <taxon>Arthropoda</taxon>
        <taxon>Crustacea</taxon>
        <taxon>Branchiopoda</taxon>
        <taxon>Anostraca</taxon>
        <taxon>Artemiidae</taxon>
        <taxon>Artemia</taxon>
    </lineage>
</organism>
<dbReference type="Gene3D" id="3.60.10.10">
    <property type="entry name" value="Endonuclease/exonuclease/phosphatase"/>
    <property type="match status" value="1"/>
</dbReference>
<evidence type="ECO:0008006" key="3">
    <source>
        <dbReference type="Google" id="ProtNLM"/>
    </source>
</evidence>
<comment type="caution">
    <text evidence="1">The sequence shown here is derived from an EMBL/GenBank/DDBJ whole genome shotgun (WGS) entry which is preliminary data.</text>
</comment>
<evidence type="ECO:0000313" key="1">
    <source>
        <dbReference type="EMBL" id="KAK2704151.1"/>
    </source>
</evidence>
<proteinExistence type="predicted"/>
<dbReference type="AlphaFoldDB" id="A0AA88HB09"/>
<evidence type="ECO:0000313" key="2">
    <source>
        <dbReference type="Proteomes" id="UP001187531"/>
    </source>
</evidence>